<evidence type="ECO:0000313" key="3">
    <source>
        <dbReference type="EMBL" id="TQQ84067.1"/>
    </source>
</evidence>
<dbReference type="Proteomes" id="UP000317863">
    <property type="component" value="Unassembled WGS sequence"/>
</dbReference>
<sequence>MKIRGRIMFTGKYEVEYIDNEEELYWIKDSSISNKSDDGIYPKNITNVGNGKSVIVYRVSEDGNKTAVARLACIDYEKLETMFLEGKEINLNYAYIDCFSWYRNIKNYRESETVEFDSFQACCSLWVGSDTKNTRVDFWKMRVKNGNMSFTDSVFYKIDINIATVYIPDGRMRFEECSFYNSEVNISNVICRTREKLLETITFARSVFKNSDLIITMIRSNISISLLCLKMTGGSVRLEFVMNMDELVIFGADIENMQINHSKIEDFNLQHTSVRNIKLKKCKLYGHCEMKFTASKKIEIIDCSVNSILHLDAGDGIEKFSIEGMINNGRIEFINTDKIIDVMKKNKDSSQFLVMKENFKLLGQNREEDICYLEYRRLENKNIKGSKRIVDSIVGITSGYGTKPQWMLITVLLSIVAFATVYYTVPYISFGHAKTYIDYLYVSGITYFTVGYGDITPLNSLTKLVVLLESFVGISSMSYLLVVLSRKIIR</sequence>
<organism evidence="3 4">
    <name type="scientific">Peptacetobacter hominis</name>
    <dbReference type="NCBI Taxonomy" id="2743610"/>
    <lineage>
        <taxon>Bacteria</taxon>
        <taxon>Bacillati</taxon>
        <taxon>Bacillota</taxon>
        <taxon>Clostridia</taxon>
        <taxon>Peptostreptococcales</taxon>
        <taxon>Peptostreptococcaceae</taxon>
        <taxon>Peptacetobacter</taxon>
    </lineage>
</organism>
<comment type="caution">
    <text evidence="3">The sequence shown here is derived from an EMBL/GenBank/DDBJ whole genome shotgun (WGS) entry which is preliminary data.</text>
</comment>
<keyword evidence="3" id="KW-0813">Transport</keyword>
<dbReference type="Gene3D" id="1.10.287.70">
    <property type="match status" value="1"/>
</dbReference>
<dbReference type="GO" id="GO:0034220">
    <property type="term" value="P:monoatomic ion transmembrane transport"/>
    <property type="evidence" value="ECO:0007669"/>
    <property type="project" value="UniProtKB-KW"/>
</dbReference>
<proteinExistence type="predicted"/>
<dbReference type="SUPFAM" id="SSF81324">
    <property type="entry name" value="Voltage-gated potassium channels"/>
    <property type="match status" value="1"/>
</dbReference>
<keyword evidence="1" id="KW-0812">Transmembrane</keyword>
<dbReference type="AlphaFoldDB" id="A0A544QTQ6"/>
<protein>
    <submittedName>
        <fullName evidence="3">Two pore domain potassium channel family protein</fullName>
    </submittedName>
</protein>
<dbReference type="InterPro" id="IPR013099">
    <property type="entry name" value="K_chnl_dom"/>
</dbReference>
<dbReference type="EMBL" id="SGJB01000017">
    <property type="protein sequence ID" value="TQQ84067.1"/>
    <property type="molecule type" value="Genomic_DNA"/>
</dbReference>
<gene>
    <name evidence="3" type="ORF">EXD82_08675</name>
</gene>
<reference evidence="3 4" key="1">
    <citation type="submission" date="2019-02" db="EMBL/GenBank/DDBJ databases">
        <title>Peptostreptococcaceae bacterium ZHW00191 nov., a new bacterium isolated from the human gut.</title>
        <authorList>
            <person name="Zhou H.-W."/>
            <person name="Chen X.-J."/>
        </authorList>
    </citation>
    <scope>NUCLEOTIDE SEQUENCE [LARGE SCALE GENOMIC DNA]</scope>
    <source>
        <strain evidence="3 4">ZHW00191</strain>
    </source>
</reference>
<accession>A0A544QTQ6</accession>
<feature type="transmembrane region" description="Helical" evidence="1">
    <location>
        <begin position="406"/>
        <end position="425"/>
    </location>
</feature>
<feature type="transmembrane region" description="Helical" evidence="1">
    <location>
        <begin position="437"/>
        <end position="455"/>
    </location>
</feature>
<keyword evidence="3" id="KW-0407">Ion channel</keyword>
<dbReference type="OrthoDB" id="268207at2"/>
<evidence type="ECO:0000256" key="1">
    <source>
        <dbReference type="SAM" id="Phobius"/>
    </source>
</evidence>
<feature type="domain" description="Potassium channel" evidence="2">
    <location>
        <begin position="411"/>
        <end position="488"/>
    </location>
</feature>
<name>A0A544QTQ6_9FIRM</name>
<feature type="transmembrane region" description="Helical" evidence="1">
    <location>
        <begin position="461"/>
        <end position="484"/>
    </location>
</feature>
<dbReference type="Pfam" id="PF07885">
    <property type="entry name" value="Ion_trans_2"/>
    <property type="match status" value="1"/>
</dbReference>
<keyword evidence="3" id="KW-0406">Ion transport</keyword>
<evidence type="ECO:0000259" key="2">
    <source>
        <dbReference type="Pfam" id="PF07885"/>
    </source>
</evidence>
<keyword evidence="1" id="KW-1133">Transmembrane helix</keyword>
<keyword evidence="1" id="KW-0472">Membrane</keyword>
<evidence type="ECO:0000313" key="4">
    <source>
        <dbReference type="Proteomes" id="UP000317863"/>
    </source>
</evidence>
<keyword evidence="4" id="KW-1185">Reference proteome</keyword>